<gene>
    <name evidence="2" type="ORF">BpHYR1_017551</name>
</gene>
<proteinExistence type="predicted"/>
<organism evidence="2 3">
    <name type="scientific">Brachionus plicatilis</name>
    <name type="common">Marine rotifer</name>
    <name type="synonym">Brachionus muelleri</name>
    <dbReference type="NCBI Taxonomy" id="10195"/>
    <lineage>
        <taxon>Eukaryota</taxon>
        <taxon>Metazoa</taxon>
        <taxon>Spiralia</taxon>
        <taxon>Gnathifera</taxon>
        <taxon>Rotifera</taxon>
        <taxon>Eurotatoria</taxon>
        <taxon>Monogononta</taxon>
        <taxon>Pseudotrocha</taxon>
        <taxon>Ploima</taxon>
        <taxon>Brachionidae</taxon>
        <taxon>Brachionus</taxon>
    </lineage>
</organism>
<dbReference type="AlphaFoldDB" id="A0A3M7R2R3"/>
<accession>A0A3M7R2R3</accession>
<keyword evidence="3" id="KW-1185">Reference proteome</keyword>
<keyword evidence="1" id="KW-0812">Transmembrane</keyword>
<dbReference type="EMBL" id="REGN01004362">
    <property type="protein sequence ID" value="RNA17856.1"/>
    <property type="molecule type" value="Genomic_DNA"/>
</dbReference>
<feature type="transmembrane region" description="Helical" evidence="1">
    <location>
        <begin position="54"/>
        <end position="73"/>
    </location>
</feature>
<name>A0A3M7R2R3_BRAPC</name>
<comment type="caution">
    <text evidence="2">The sequence shown here is derived from an EMBL/GenBank/DDBJ whole genome shotgun (WGS) entry which is preliminary data.</text>
</comment>
<keyword evidence="1" id="KW-1133">Transmembrane helix</keyword>
<keyword evidence="1" id="KW-0472">Membrane</keyword>
<dbReference type="Proteomes" id="UP000276133">
    <property type="component" value="Unassembled WGS sequence"/>
</dbReference>
<evidence type="ECO:0000313" key="2">
    <source>
        <dbReference type="EMBL" id="RNA17856.1"/>
    </source>
</evidence>
<evidence type="ECO:0000256" key="1">
    <source>
        <dbReference type="SAM" id="Phobius"/>
    </source>
</evidence>
<evidence type="ECO:0000313" key="3">
    <source>
        <dbReference type="Proteomes" id="UP000276133"/>
    </source>
</evidence>
<reference evidence="2 3" key="1">
    <citation type="journal article" date="2018" name="Sci. Rep.">
        <title>Genomic signatures of local adaptation to the degree of environmental predictability in rotifers.</title>
        <authorList>
            <person name="Franch-Gras L."/>
            <person name="Hahn C."/>
            <person name="Garcia-Roger E.M."/>
            <person name="Carmona M.J."/>
            <person name="Serra M."/>
            <person name="Gomez A."/>
        </authorList>
    </citation>
    <scope>NUCLEOTIDE SEQUENCE [LARGE SCALE GENOMIC DNA]</scope>
    <source>
        <strain evidence="2">HYR1</strain>
    </source>
</reference>
<sequence length="139" mass="15951">MKLMGLIYTKFLSVFSYLIFLLNNQELEYENVLFTTHCCQKSMYILVLPNLRTFYYNFFYTGLSVMLTVFSALDLTWELDVLFELDEDINIVLWVHCGARDGTNGLKGLLPERRGPCCIDGEHCTALSIAAQNRKTAEA</sequence>
<protein>
    <submittedName>
        <fullName evidence="2">Uncharacterized protein</fullName>
    </submittedName>
</protein>